<evidence type="ECO:0000313" key="3">
    <source>
        <dbReference type="EMBL" id="SDS48352.1"/>
    </source>
</evidence>
<dbReference type="PANTHER" id="PTHR31528:SF3">
    <property type="entry name" value="THIAMINE BIOSYNTHESIS PROTEIN HI_0357-RELATED"/>
    <property type="match status" value="1"/>
</dbReference>
<dbReference type="Gene3D" id="3.40.190.10">
    <property type="entry name" value="Periplasmic binding protein-like II"/>
    <property type="match status" value="2"/>
</dbReference>
<dbReference type="RefSeq" id="WP_146687238.1">
    <property type="nucleotide sequence ID" value="NZ_LT629750.1"/>
</dbReference>
<dbReference type="InterPro" id="IPR027939">
    <property type="entry name" value="NMT1/THI5"/>
</dbReference>
<gene>
    <name evidence="3" type="ORF">SAMN05444158_2200</name>
</gene>
<keyword evidence="4" id="KW-1185">Reference proteome</keyword>
<reference evidence="4" key="1">
    <citation type="submission" date="2016-10" db="EMBL/GenBank/DDBJ databases">
        <authorList>
            <person name="Varghese N."/>
            <person name="Submissions S."/>
        </authorList>
    </citation>
    <scope>NUCLEOTIDE SEQUENCE [LARGE SCALE GENOMIC DNA]</scope>
    <source>
        <strain evidence="4">GAS369</strain>
    </source>
</reference>
<dbReference type="PANTHER" id="PTHR31528">
    <property type="entry name" value="4-AMINO-5-HYDROXYMETHYL-2-METHYLPYRIMIDINE PHOSPHATE SYNTHASE THI11-RELATED"/>
    <property type="match status" value="1"/>
</dbReference>
<evidence type="ECO:0000313" key="4">
    <source>
        <dbReference type="Proteomes" id="UP000243904"/>
    </source>
</evidence>
<dbReference type="Pfam" id="PF09084">
    <property type="entry name" value="NMT1"/>
    <property type="match status" value="1"/>
</dbReference>
<dbReference type="Proteomes" id="UP000243904">
    <property type="component" value="Chromosome I"/>
</dbReference>
<feature type="chain" id="PRO_5009260099" evidence="1">
    <location>
        <begin position="28"/>
        <end position="335"/>
    </location>
</feature>
<dbReference type="EMBL" id="LT629750">
    <property type="protein sequence ID" value="SDS48352.1"/>
    <property type="molecule type" value="Genomic_DNA"/>
</dbReference>
<evidence type="ECO:0000259" key="2">
    <source>
        <dbReference type="Pfam" id="PF09084"/>
    </source>
</evidence>
<dbReference type="GO" id="GO:0009228">
    <property type="term" value="P:thiamine biosynthetic process"/>
    <property type="evidence" value="ECO:0007669"/>
    <property type="project" value="InterPro"/>
</dbReference>
<dbReference type="AlphaFoldDB" id="A0A1H1SK75"/>
<keyword evidence="1" id="KW-0732">Signal</keyword>
<evidence type="ECO:0000256" key="1">
    <source>
        <dbReference type="SAM" id="SignalP"/>
    </source>
</evidence>
<accession>A0A1H1SK75</accession>
<name>A0A1H1SK75_9BRAD</name>
<dbReference type="InterPro" id="IPR015168">
    <property type="entry name" value="SsuA/THI5"/>
</dbReference>
<protein>
    <submittedName>
        <fullName evidence="3">NitT/TauT family transport system substrate-binding protein</fullName>
    </submittedName>
</protein>
<organism evidence="3 4">
    <name type="scientific">Bradyrhizobium canariense</name>
    <dbReference type="NCBI Taxonomy" id="255045"/>
    <lineage>
        <taxon>Bacteria</taxon>
        <taxon>Pseudomonadati</taxon>
        <taxon>Pseudomonadota</taxon>
        <taxon>Alphaproteobacteria</taxon>
        <taxon>Hyphomicrobiales</taxon>
        <taxon>Nitrobacteraceae</taxon>
        <taxon>Bradyrhizobium</taxon>
    </lineage>
</organism>
<feature type="signal peptide" evidence="1">
    <location>
        <begin position="1"/>
        <end position="27"/>
    </location>
</feature>
<proteinExistence type="predicted"/>
<feature type="domain" description="SsuA/THI5-like" evidence="2">
    <location>
        <begin position="44"/>
        <end position="247"/>
    </location>
</feature>
<sequence length="335" mass="35994">MMIRDRRFLGLVAAALLSLGNNSPASALDAFTVRDSWSVSGLQAGWYWAMNKGLFAKHGVSVALEDGNGSGVTVQLVNSGKFDVGHADLSVMAVARGKGMNLISIGGLIQKTSIGVFVPKDSGIKTAKDLEGKEVIYTATSFEGPFIDPFLKAGGTNRDKINLMSVDAAAKIPSYAAGKGDAMIVSIPFGMAYVQKTRPSNYILFGDYGLDLPSYGLVVTQDTLEKRGTGLKGLADAYFEAWQQIIDGGESSAEEAASILMKARPDAKLDREQLLISIREHIKYFHTPNTASKPLGYQSAEDWKRVIELMENAALIPAGSKPDDYFTNKLIDGAK</sequence>
<dbReference type="SUPFAM" id="SSF53850">
    <property type="entry name" value="Periplasmic binding protein-like II"/>
    <property type="match status" value="1"/>
</dbReference>